<evidence type="ECO:0000256" key="1">
    <source>
        <dbReference type="SAM" id="MobiDB-lite"/>
    </source>
</evidence>
<feature type="region of interest" description="Disordered" evidence="1">
    <location>
        <begin position="1"/>
        <end position="30"/>
    </location>
</feature>
<proteinExistence type="predicted"/>
<gene>
    <name evidence="2" type="ORF">C8A01DRAFT_39177</name>
</gene>
<accession>A0AAN6PE86</accession>
<dbReference type="AlphaFoldDB" id="A0AAN6PE86"/>
<comment type="caution">
    <text evidence="2">The sequence shown here is derived from an EMBL/GenBank/DDBJ whole genome shotgun (WGS) entry which is preliminary data.</text>
</comment>
<feature type="compositionally biased region" description="Basic residues" evidence="1">
    <location>
        <begin position="17"/>
        <end position="29"/>
    </location>
</feature>
<evidence type="ECO:0000313" key="3">
    <source>
        <dbReference type="Proteomes" id="UP001303115"/>
    </source>
</evidence>
<protein>
    <submittedName>
        <fullName evidence="2">Uncharacterized protein</fullName>
    </submittedName>
</protein>
<reference evidence="3" key="1">
    <citation type="journal article" date="2023" name="Mol. Phylogenet. Evol.">
        <title>Genome-scale phylogeny and comparative genomics of the fungal order Sordariales.</title>
        <authorList>
            <person name="Hensen N."/>
            <person name="Bonometti L."/>
            <person name="Westerberg I."/>
            <person name="Brannstrom I.O."/>
            <person name="Guillou S."/>
            <person name="Cros-Aarteil S."/>
            <person name="Calhoun S."/>
            <person name="Haridas S."/>
            <person name="Kuo A."/>
            <person name="Mondo S."/>
            <person name="Pangilinan J."/>
            <person name="Riley R."/>
            <person name="LaButti K."/>
            <person name="Andreopoulos B."/>
            <person name="Lipzen A."/>
            <person name="Chen C."/>
            <person name="Yan M."/>
            <person name="Daum C."/>
            <person name="Ng V."/>
            <person name="Clum A."/>
            <person name="Steindorff A."/>
            <person name="Ohm R.A."/>
            <person name="Martin F."/>
            <person name="Silar P."/>
            <person name="Natvig D.O."/>
            <person name="Lalanne C."/>
            <person name="Gautier V."/>
            <person name="Ament-Velasquez S.L."/>
            <person name="Kruys A."/>
            <person name="Hutchinson M.I."/>
            <person name="Powell A.J."/>
            <person name="Barry K."/>
            <person name="Miller A.N."/>
            <person name="Grigoriev I.V."/>
            <person name="Debuchy R."/>
            <person name="Gladieux P."/>
            <person name="Hiltunen Thoren M."/>
            <person name="Johannesson H."/>
        </authorList>
    </citation>
    <scope>NUCLEOTIDE SEQUENCE [LARGE SCALE GENOMIC DNA]</scope>
    <source>
        <strain evidence="3">CBS 284.82</strain>
    </source>
</reference>
<keyword evidence="3" id="KW-1185">Reference proteome</keyword>
<sequence length="215" mass="25263">MCSITVNQPHPWSFHRSSSRRHHHHHHSNNSRNNNIHITCTCSCCVTPSRPYSSYYYSLSSSYPLSGAAGCGSIYNINNYTPDTTPTNRYRPCSGGNDYRGTETTTRDRNAIYCYDHHFTPRQTQTRAPRPPPRPRCRSCDRHSCRCPGRSSRYRLWEEDRRWVEDWEAWVYERERDVERFTRDLDLDLDLFGTDRVGGRRGRWWKRGLGGLGRG</sequence>
<dbReference type="Proteomes" id="UP001303115">
    <property type="component" value="Unassembled WGS sequence"/>
</dbReference>
<name>A0AAN6PE86_9PEZI</name>
<organism evidence="2 3">
    <name type="scientific">Parachaetomium inaequale</name>
    <dbReference type="NCBI Taxonomy" id="2588326"/>
    <lineage>
        <taxon>Eukaryota</taxon>
        <taxon>Fungi</taxon>
        <taxon>Dikarya</taxon>
        <taxon>Ascomycota</taxon>
        <taxon>Pezizomycotina</taxon>
        <taxon>Sordariomycetes</taxon>
        <taxon>Sordariomycetidae</taxon>
        <taxon>Sordariales</taxon>
        <taxon>Chaetomiaceae</taxon>
        <taxon>Parachaetomium</taxon>
    </lineage>
</organism>
<dbReference type="EMBL" id="MU854483">
    <property type="protein sequence ID" value="KAK4034352.1"/>
    <property type="molecule type" value="Genomic_DNA"/>
</dbReference>
<evidence type="ECO:0000313" key="2">
    <source>
        <dbReference type="EMBL" id="KAK4034352.1"/>
    </source>
</evidence>
<feature type="compositionally biased region" description="Polar residues" evidence="1">
    <location>
        <begin position="1"/>
        <end position="10"/>
    </location>
</feature>